<dbReference type="EMBL" id="FUEG01000002">
    <property type="protein sequence ID" value="SJL00184.1"/>
    <property type="molecule type" value="Genomic_DNA"/>
</dbReference>
<feature type="compositionally biased region" description="Acidic residues" evidence="1">
    <location>
        <begin position="451"/>
        <end position="464"/>
    </location>
</feature>
<feature type="compositionally biased region" description="Basic and acidic residues" evidence="1">
    <location>
        <begin position="223"/>
        <end position="234"/>
    </location>
</feature>
<accession>A0A284QUL7</accession>
<dbReference type="Pfam" id="PF25318">
    <property type="entry name" value="WHD_GDS1"/>
    <property type="match status" value="1"/>
</dbReference>
<name>A0A284QUL7_ARMOS</name>
<reference evidence="4" key="1">
    <citation type="journal article" date="2017" name="Nat. Ecol. Evol.">
        <title>Genome expansion and lineage-specific genetic innovations in the forest pathogenic fungi Armillaria.</title>
        <authorList>
            <person name="Sipos G."/>
            <person name="Prasanna A.N."/>
            <person name="Walter M.C."/>
            <person name="O'Connor E."/>
            <person name="Balint B."/>
            <person name="Krizsan K."/>
            <person name="Kiss B."/>
            <person name="Hess J."/>
            <person name="Varga T."/>
            <person name="Slot J."/>
            <person name="Riley R."/>
            <person name="Boka B."/>
            <person name="Rigling D."/>
            <person name="Barry K."/>
            <person name="Lee J."/>
            <person name="Mihaltcheva S."/>
            <person name="LaButti K."/>
            <person name="Lipzen A."/>
            <person name="Waldron R."/>
            <person name="Moloney N.M."/>
            <person name="Sperisen C."/>
            <person name="Kredics L."/>
            <person name="Vagvoelgyi C."/>
            <person name="Patrignani A."/>
            <person name="Fitzpatrick D."/>
            <person name="Nagy I."/>
            <person name="Doyle S."/>
            <person name="Anderson J.B."/>
            <person name="Grigoriev I.V."/>
            <person name="Gueldener U."/>
            <person name="Muensterkoetter M."/>
            <person name="Nagy L.G."/>
        </authorList>
    </citation>
    <scope>NUCLEOTIDE SEQUENCE [LARGE SCALE GENOMIC DNA]</scope>
    <source>
        <strain evidence="4">C18/9</strain>
    </source>
</reference>
<dbReference type="InterPro" id="IPR057511">
    <property type="entry name" value="WH_GDS1"/>
</dbReference>
<dbReference type="SUPFAM" id="SSF54616">
    <property type="entry name" value="DNA-binding domain of Mlu1-box binding protein MBP1"/>
    <property type="match status" value="1"/>
</dbReference>
<dbReference type="OMA" id="CGTWVPL"/>
<feature type="region of interest" description="Disordered" evidence="1">
    <location>
        <begin position="957"/>
        <end position="1008"/>
    </location>
</feature>
<dbReference type="Proteomes" id="UP000219338">
    <property type="component" value="Unassembled WGS sequence"/>
</dbReference>
<evidence type="ECO:0000313" key="3">
    <source>
        <dbReference type="EMBL" id="SJL00184.1"/>
    </source>
</evidence>
<evidence type="ECO:0000259" key="2">
    <source>
        <dbReference type="Pfam" id="PF25318"/>
    </source>
</evidence>
<feature type="compositionally biased region" description="Pro residues" evidence="1">
    <location>
        <begin position="300"/>
        <end position="312"/>
    </location>
</feature>
<proteinExistence type="predicted"/>
<dbReference type="Gene3D" id="3.10.260.10">
    <property type="entry name" value="Transcription regulator HTH, APSES-type DNA-binding domain"/>
    <property type="match status" value="1"/>
</dbReference>
<feature type="domain" description="GDS1 winged helix" evidence="2">
    <location>
        <begin position="73"/>
        <end position="148"/>
    </location>
</feature>
<dbReference type="STRING" id="47428.A0A284QUL7"/>
<feature type="compositionally biased region" description="Basic and acidic residues" evidence="1">
    <location>
        <begin position="341"/>
        <end position="354"/>
    </location>
</feature>
<evidence type="ECO:0000313" key="4">
    <source>
        <dbReference type="Proteomes" id="UP000219338"/>
    </source>
</evidence>
<dbReference type="OrthoDB" id="5597783at2759"/>
<feature type="region of interest" description="Disordered" evidence="1">
    <location>
        <begin position="26"/>
        <end position="52"/>
    </location>
</feature>
<evidence type="ECO:0000256" key="1">
    <source>
        <dbReference type="SAM" id="MobiDB-lite"/>
    </source>
</evidence>
<dbReference type="AlphaFoldDB" id="A0A284QUL7"/>
<feature type="region of interest" description="Disordered" evidence="1">
    <location>
        <begin position="223"/>
        <end position="282"/>
    </location>
</feature>
<feature type="region of interest" description="Disordered" evidence="1">
    <location>
        <begin position="298"/>
        <end position="478"/>
    </location>
</feature>
<organism evidence="3 4">
    <name type="scientific">Armillaria ostoyae</name>
    <name type="common">Armillaria root rot fungus</name>
    <dbReference type="NCBI Taxonomy" id="47428"/>
    <lineage>
        <taxon>Eukaryota</taxon>
        <taxon>Fungi</taxon>
        <taxon>Dikarya</taxon>
        <taxon>Basidiomycota</taxon>
        <taxon>Agaricomycotina</taxon>
        <taxon>Agaricomycetes</taxon>
        <taxon>Agaricomycetidae</taxon>
        <taxon>Agaricales</taxon>
        <taxon>Marasmiineae</taxon>
        <taxon>Physalacriaceae</taxon>
        <taxon>Armillaria</taxon>
    </lineage>
</organism>
<sequence>MTQSATTTASVHAYATRIRQNITIKPSTRLRHSPEPHRKLRPAPAPAATDTALRDDCPASLETRFPSPHVVLHPDDATSRVFHSIARALLSVDNRAVTIKDLAEMCVAQGLACQNVSAASQAITTYIRSHLHRCDVQQDQPLLLRHVLSGTPSDDLLLPALHSKSGGAHQNIHTDPNTPLRSTNFRKGTMIWYLSRVTGAPCPFARAGIRLCDHVDVSATVKDKEVPRRNRETRSSAAVAASEHCGQKRKRRSTRGCVRAAMSDDGASDPSETETAPPPKVKLTLRLKPLAKCISFVAPPSLPPPPPPPAPPADIIDLSLSSDDEHDNDMPVDSDDDNSDDESHSEGEDSRPSQDADDEEWSMHSYPRRSISIPPYTPSSDHPSFSPASSFTRFRRSTSVPYSVASPPPDSEEDDDNTFSIFGGSRNTSSSYVNSSFDEEEDNYAYPSSDFDSDFEDNDNDAETSFESPGPRSPFSAPPLLLPSIVKQEPRDVQGILDAWDDIDASGIRAPCTIEEVKATQVIGEAATRMLMDVGIHEDQTVKFEPQDPGSDWDSERYRLSSSPLDHTIIKREVDSPDLNLDLGAPLMSFTAWRNGTDLPVSPTSATSAIANPFDFPDPYTPFDYELSSPLPRRGSDAMWTEDDPREYATLRPRAKTVASLGGFFKLEDVKDDEASTKRLTSLIASLKMTSQPPVLSPEEVKPEVKMEDTSLPPLPICVSPNDIRLSCASQGSASGKDVVVVTTCQPCMPEIFATDVEGISVYRTTIGEYTVLRRIDTDFVNLTPISAYSHGPQPVLSTIASAIVISKGSPLIQGTWVPLDVAQAYVCDHPVTNVSPPTTPTRTSSSSLSQPGLLDVFLSDDLYQQFPDAIREFVKHSRKTRPPGFGKGFVSMMQAREVATQFNVALEEKPLPTLDMVLDEHKTEAVVKYDEPLSATEQEMFHALCVNLEWEQDAEETSSDLPVVSNPPPAELGPPKDVDTRPLRRSKRVAAIASRTRSRRRESRNLS</sequence>
<feature type="compositionally biased region" description="Low complexity" evidence="1">
    <location>
        <begin position="425"/>
        <end position="436"/>
    </location>
</feature>
<feature type="compositionally biased region" description="Acidic residues" evidence="1">
    <location>
        <begin position="322"/>
        <end position="340"/>
    </location>
</feature>
<dbReference type="InterPro" id="IPR036887">
    <property type="entry name" value="HTH_APSES_sf"/>
</dbReference>
<keyword evidence="4" id="KW-1185">Reference proteome</keyword>
<feature type="compositionally biased region" description="Low complexity" evidence="1">
    <location>
        <begin position="378"/>
        <end position="392"/>
    </location>
</feature>
<gene>
    <name evidence="3" type="ORF">ARMOST_03496</name>
</gene>
<dbReference type="GO" id="GO:0003677">
    <property type="term" value="F:DNA binding"/>
    <property type="evidence" value="ECO:0007669"/>
    <property type="project" value="InterPro"/>
</dbReference>
<protein>
    <recommendedName>
        <fullName evidence="2">GDS1 winged helix domain-containing protein</fullName>
    </recommendedName>
</protein>
<feature type="compositionally biased region" description="Basic residues" evidence="1">
    <location>
        <begin position="997"/>
        <end position="1008"/>
    </location>
</feature>